<proteinExistence type="predicted"/>
<feature type="transmembrane region" description="Helical" evidence="1">
    <location>
        <begin position="90"/>
        <end position="109"/>
    </location>
</feature>
<name>A0A211YQN1_9CREN</name>
<evidence type="ECO:0000313" key="2">
    <source>
        <dbReference type="EMBL" id="OWJ55309.1"/>
    </source>
</evidence>
<keyword evidence="1" id="KW-0472">Membrane</keyword>
<evidence type="ECO:0008006" key="4">
    <source>
        <dbReference type="Google" id="ProtNLM"/>
    </source>
</evidence>
<dbReference type="Proteomes" id="UP000196694">
    <property type="component" value="Unassembled WGS sequence"/>
</dbReference>
<feature type="transmembrane region" description="Helical" evidence="1">
    <location>
        <begin position="20"/>
        <end position="42"/>
    </location>
</feature>
<dbReference type="PANTHER" id="PTHR35337:SF1">
    <property type="entry name" value="SLR1478 PROTEIN"/>
    <property type="match status" value="1"/>
</dbReference>
<gene>
    <name evidence="2" type="ORF">Pdsh_00325</name>
</gene>
<dbReference type="Pfam" id="PF01944">
    <property type="entry name" value="SpoIIM"/>
    <property type="match status" value="1"/>
</dbReference>
<evidence type="ECO:0000313" key="3">
    <source>
        <dbReference type="Proteomes" id="UP000196694"/>
    </source>
</evidence>
<feature type="transmembrane region" description="Helical" evidence="1">
    <location>
        <begin position="160"/>
        <end position="181"/>
    </location>
</feature>
<dbReference type="EMBL" id="NCQP01000001">
    <property type="protein sequence ID" value="OWJ55309.1"/>
    <property type="molecule type" value="Genomic_DNA"/>
</dbReference>
<comment type="caution">
    <text evidence="2">The sequence shown here is derived from an EMBL/GenBank/DDBJ whole genome shotgun (WGS) entry which is preliminary data.</text>
</comment>
<keyword evidence="3" id="KW-1185">Reference proteome</keyword>
<dbReference type="AlphaFoldDB" id="A0A211YQN1"/>
<sequence>MYSGSAGVYAMADSPWSRAIRLAFILNLVIYMVGFVAGFTSPNANMLESALKSFSGIENLPLFHRYVLIAVNNIALAFILVVSSSIVIPGLAIIAYNGYVLGTLTALWLHVDQPIWRLLMLILPHGIIELTALFYTSSIGLSIAIILMSNKKREGIIERALASLPIAVYLLLLAAAVEVLLTPRLASSLI</sequence>
<feature type="transmembrane region" description="Helical" evidence="1">
    <location>
        <begin position="115"/>
        <end position="148"/>
    </location>
</feature>
<accession>A0A211YQN1</accession>
<dbReference type="InterPro" id="IPR002798">
    <property type="entry name" value="SpoIIM-like"/>
</dbReference>
<evidence type="ECO:0000256" key="1">
    <source>
        <dbReference type="SAM" id="Phobius"/>
    </source>
</evidence>
<keyword evidence="1" id="KW-1133">Transmembrane helix</keyword>
<feature type="transmembrane region" description="Helical" evidence="1">
    <location>
        <begin position="62"/>
        <end position="83"/>
    </location>
</feature>
<keyword evidence="1" id="KW-0812">Transmembrane</keyword>
<dbReference type="PANTHER" id="PTHR35337">
    <property type="entry name" value="SLR1478 PROTEIN"/>
    <property type="match status" value="1"/>
</dbReference>
<organism evidence="2 3">
    <name type="scientific">Pyrodictium delaneyi</name>
    <dbReference type="NCBI Taxonomy" id="1273541"/>
    <lineage>
        <taxon>Archaea</taxon>
        <taxon>Thermoproteota</taxon>
        <taxon>Thermoprotei</taxon>
        <taxon>Desulfurococcales</taxon>
        <taxon>Pyrodictiaceae</taxon>
        <taxon>Pyrodictium</taxon>
    </lineage>
</organism>
<reference evidence="2 3" key="1">
    <citation type="submission" date="2017-05" db="EMBL/GenBank/DDBJ databases">
        <title>The draft genome of the hyperthermophilic archaeon 'Pyrodictium delaneyi strain Hulk', an iron and nitrate reducer, reveals the capacity for sulfate reduction.</title>
        <authorList>
            <person name="Demey L.M."/>
            <person name="Miller C."/>
            <person name="Manzella M."/>
            <person name="Reguera G."/>
            <person name="Kashefi K."/>
        </authorList>
    </citation>
    <scope>NUCLEOTIDE SEQUENCE [LARGE SCALE GENOMIC DNA]</scope>
    <source>
        <strain evidence="2 3">Hulk</strain>
    </source>
</reference>
<protein>
    <recommendedName>
        <fullName evidence="4">Stage II sporulation protein M</fullName>
    </recommendedName>
</protein>